<dbReference type="InterPro" id="IPR029063">
    <property type="entry name" value="SAM-dependent_MTases_sf"/>
</dbReference>
<dbReference type="Gene3D" id="3.40.50.150">
    <property type="entry name" value="Vaccinia Virus protein VP39"/>
    <property type="match status" value="1"/>
</dbReference>
<dbReference type="AlphaFoldDB" id="A0A5M9ME88"/>
<accession>A0A5M9ME88</accession>
<dbReference type="Pfam" id="PF13847">
    <property type="entry name" value="Methyltransf_31"/>
    <property type="match status" value="1"/>
</dbReference>
<dbReference type="PANTHER" id="PTHR43861:SF1">
    <property type="entry name" value="TRANS-ACONITATE 2-METHYLTRANSFERASE"/>
    <property type="match status" value="1"/>
</dbReference>
<proteinExistence type="predicted"/>
<comment type="caution">
    <text evidence="2">The sequence shown here is derived from an EMBL/GenBank/DDBJ whole genome shotgun (WGS) entry which is preliminary data.</text>
</comment>
<reference evidence="2 3" key="1">
    <citation type="submission" date="2019-08" db="EMBL/GenBank/DDBJ databases">
        <title>The genome sequence of a newly discovered highly antifungal drug resistant Aspergillus species, Aspergillus tanneri NIH 1004.</title>
        <authorList>
            <person name="Mounaud S."/>
            <person name="Singh I."/>
            <person name="Joardar V."/>
            <person name="Pakala S."/>
            <person name="Pakala S."/>
            <person name="Venepally P."/>
            <person name="Chung J.K."/>
            <person name="Losada L."/>
            <person name="Nierman W.C."/>
        </authorList>
    </citation>
    <scope>NUCLEOTIDE SEQUENCE [LARGE SCALE GENOMIC DNA]</scope>
    <source>
        <strain evidence="2 3">NIH1004</strain>
    </source>
</reference>
<dbReference type="VEuPathDB" id="FungiDB:EYZ11_003666"/>
<evidence type="ECO:0000259" key="1">
    <source>
        <dbReference type="Pfam" id="PF13847"/>
    </source>
</evidence>
<dbReference type="CDD" id="cd02440">
    <property type="entry name" value="AdoMet_MTases"/>
    <property type="match status" value="1"/>
</dbReference>
<protein>
    <recommendedName>
        <fullName evidence="1">Methyltransferase domain-containing protein</fullName>
    </recommendedName>
</protein>
<dbReference type="InterPro" id="IPR025714">
    <property type="entry name" value="Methyltranfer_dom"/>
</dbReference>
<dbReference type="GeneID" id="54329409"/>
<evidence type="ECO:0000313" key="2">
    <source>
        <dbReference type="EMBL" id="KAA8645288.1"/>
    </source>
</evidence>
<name>A0A5M9ME88_9EURO</name>
<dbReference type="SUPFAM" id="SSF53335">
    <property type="entry name" value="S-adenosyl-L-methionine-dependent methyltransferases"/>
    <property type="match status" value="1"/>
</dbReference>
<organism evidence="2 3">
    <name type="scientific">Aspergillus tanneri</name>
    <dbReference type="NCBI Taxonomy" id="1220188"/>
    <lineage>
        <taxon>Eukaryota</taxon>
        <taxon>Fungi</taxon>
        <taxon>Dikarya</taxon>
        <taxon>Ascomycota</taxon>
        <taxon>Pezizomycotina</taxon>
        <taxon>Eurotiomycetes</taxon>
        <taxon>Eurotiomycetidae</taxon>
        <taxon>Eurotiales</taxon>
        <taxon>Aspergillaceae</taxon>
        <taxon>Aspergillus</taxon>
        <taxon>Aspergillus subgen. Circumdati</taxon>
    </lineage>
</organism>
<dbReference type="OrthoDB" id="66144at2759"/>
<dbReference type="EMBL" id="QUQM01000007">
    <property type="protein sequence ID" value="KAA8645288.1"/>
    <property type="molecule type" value="Genomic_DNA"/>
</dbReference>
<feature type="domain" description="Methyltransferase" evidence="1">
    <location>
        <begin position="41"/>
        <end position="156"/>
    </location>
</feature>
<gene>
    <name evidence="2" type="ORF">ATNIH1004_006707</name>
</gene>
<dbReference type="PANTHER" id="PTHR43861">
    <property type="entry name" value="TRANS-ACONITATE 2-METHYLTRANSFERASE-RELATED"/>
    <property type="match status" value="1"/>
</dbReference>
<evidence type="ECO:0000313" key="3">
    <source>
        <dbReference type="Proteomes" id="UP000324241"/>
    </source>
</evidence>
<dbReference type="RefSeq" id="XP_033424649.1">
    <property type="nucleotide sequence ID" value="XM_033571334.1"/>
</dbReference>
<dbReference type="Proteomes" id="UP000324241">
    <property type="component" value="Unassembled WGS sequence"/>
</dbReference>
<sequence>MSSPYCPLYQEPWVRRLLQQIQNFLQVNSDWLGIDPSRPQRVLDYACGNGTISSALLTTFPNATFQGIDISTSQVRRFNDEATKLLGESPDRMFAIQGDLYNPHPVLNEVLWSEFDVCLISFALHHTRDPVDILTRLQQRVRTRGTVVVVDFLRQHSGAHDSHTAEQQEGRDQKYDAADMVKLPQGMKIWPGFTVQDIHADMTSAGCVDVDVRECPEPVDGPEEIQGYGRIFIAKATAT</sequence>